<dbReference type="Proteomes" id="UP000632125">
    <property type="component" value="Unassembled WGS sequence"/>
</dbReference>
<protein>
    <submittedName>
        <fullName evidence="7">Response regulator</fullName>
    </submittedName>
</protein>
<dbReference type="InterPro" id="IPR011006">
    <property type="entry name" value="CheY-like_superfamily"/>
</dbReference>
<dbReference type="InterPro" id="IPR009057">
    <property type="entry name" value="Homeodomain-like_sf"/>
</dbReference>
<feature type="modified residue" description="4-aspartylphosphate" evidence="4">
    <location>
        <position position="57"/>
    </location>
</feature>
<dbReference type="Gene3D" id="1.10.10.60">
    <property type="entry name" value="Homeodomain-like"/>
    <property type="match status" value="2"/>
</dbReference>
<feature type="domain" description="Response regulatory" evidence="6">
    <location>
        <begin position="5"/>
        <end position="122"/>
    </location>
</feature>
<proteinExistence type="predicted"/>
<evidence type="ECO:0000313" key="8">
    <source>
        <dbReference type="Proteomes" id="UP000632125"/>
    </source>
</evidence>
<evidence type="ECO:0000256" key="1">
    <source>
        <dbReference type="ARBA" id="ARBA00023015"/>
    </source>
</evidence>
<feature type="domain" description="HTH araC/xylS-type" evidence="5">
    <location>
        <begin position="410"/>
        <end position="508"/>
    </location>
</feature>
<organism evidence="7 8">
    <name type="scientific">Paenibacillus arenilitoris</name>
    <dbReference type="NCBI Taxonomy" id="2772299"/>
    <lineage>
        <taxon>Bacteria</taxon>
        <taxon>Bacillati</taxon>
        <taxon>Bacillota</taxon>
        <taxon>Bacilli</taxon>
        <taxon>Bacillales</taxon>
        <taxon>Paenibacillaceae</taxon>
        <taxon>Paenibacillus</taxon>
    </lineage>
</organism>
<dbReference type="SUPFAM" id="SSF52172">
    <property type="entry name" value="CheY-like"/>
    <property type="match status" value="1"/>
</dbReference>
<dbReference type="CDD" id="cd17536">
    <property type="entry name" value="REC_YesN-like"/>
    <property type="match status" value="1"/>
</dbReference>
<keyword evidence="3" id="KW-0804">Transcription</keyword>
<keyword evidence="8" id="KW-1185">Reference proteome</keyword>
<dbReference type="SMART" id="SM00448">
    <property type="entry name" value="REC"/>
    <property type="match status" value="1"/>
</dbReference>
<keyword evidence="1" id="KW-0805">Transcription regulation</keyword>
<evidence type="ECO:0000256" key="3">
    <source>
        <dbReference type="ARBA" id="ARBA00023163"/>
    </source>
</evidence>
<sequence length="513" mass="58261">MKICSVMIVDDEITIRRGLTKLIERNAPNWSVVGEARNGLEAIGQLQALRPDLVMTDVRMPHMDGIGIAKHIYDRSPDTKVVILTGYKDLEYAQAAIRYGVLDFLLKPCPEQELLKVLDKACQLIMKDLKNREVHLLEQQLIEEHAIRSQMLRLPYDPGKLEDIEGKYVQKELLLLKVTTYFPDTKTYKKSDLHLLQFALTNVVEELMEAFKLAGTLLPVVHNVYAVFLDAHSSIPDFVRSLKEALDQVLGLPIVIHPAGPIRNVAQLPACFEEIASEQIRADAMPETGLELQTVNQNKIRAVQDEIMSKIMLGQSDLVKSYVADYIAGLKAMSVEAAKLEALTLVLSLFVIIQKEFSADRSALDIGDPIGELRSMDDLGDVLNWTRKQEELFYKEFGSWLQNKNENIIAKAIRYIENHYMEDCSLTEVAGVVHLSHNYFSNMFKKEKGESFVNYVTSVRMDKAKILLCNTTMKISEIAESVGYDDPNYFTTVFKQFVKQSPREYRKQSNHKG</sequence>
<dbReference type="EMBL" id="JACXIY010000013">
    <property type="protein sequence ID" value="MBD2869139.1"/>
    <property type="molecule type" value="Genomic_DNA"/>
</dbReference>
<dbReference type="GO" id="GO:0003700">
    <property type="term" value="F:DNA-binding transcription factor activity"/>
    <property type="evidence" value="ECO:0007669"/>
    <property type="project" value="InterPro"/>
</dbReference>
<dbReference type="InterPro" id="IPR020449">
    <property type="entry name" value="Tscrpt_reg_AraC-type_HTH"/>
</dbReference>
<evidence type="ECO:0000256" key="2">
    <source>
        <dbReference type="ARBA" id="ARBA00023125"/>
    </source>
</evidence>
<dbReference type="PROSITE" id="PS01124">
    <property type="entry name" value="HTH_ARAC_FAMILY_2"/>
    <property type="match status" value="1"/>
</dbReference>
<reference evidence="7" key="1">
    <citation type="submission" date="2020-09" db="EMBL/GenBank/DDBJ databases">
        <title>A novel bacterium of genus Paenibacillus, isolated from South China Sea.</title>
        <authorList>
            <person name="Huang H."/>
            <person name="Mo K."/>
            <person name="Hu Y."/>
        </authorList>
    </citation>
    <scope>NUCLEOTIDE SEQUENCE</scope>
    <source>
        <strain evidence="7">IB182493</strain>
    </source>
</reference>
<dbReference type="GO" id="GO:0043565">
    <property type="term" value="F:sequence-specific DNA binding"/>
    <property type="evidence" value="ECO:0007669"/>
    <property type="project" value="InterPro"/>
</dbReference>
<dbReference type="InterPro" id="IPR018060">
    <property type="entry name" value="HTH_AraC"/>
</dbReference>
<name>A0A927CKC5_9BACL</name>
<dbReference type="Pfam" id="PF12833">
    <property type="entry name" value="HTH_18"/>
    <property type="match status" value="1"/>
</dbReference>
<evidence type="ECO:0000313" key="7">
    <source>
        <dbReference type="EMBL" id="MBD2869139.1"/>
    </source>
</evidence>
<dbReference type="AlphaFoldDB" id="A0A927CKC5"/>
<dbReference type="PANTHER" id="PTHR43280:SF28">
    <property type="entry name" value="HTH-TYPE TRANSCRIPTIONAL ACTIVATOR RHAS"/>
    <property type="match status" value="1"/>
</dbReference>
<dbReference type="InterPro" id="IPR018062">
    <property type="entry name" value="HTH_AraC-typ_CS"/>
</dbReference>
<dbReference type="PROSITE" id="PS50110">
    <property type="entry name" value="RESPONSE_REGULATORY"/>
    <property type="match status" value="1"/>
</dbReference>
<dbReference type="Pfam" id="PF00072">
    <property type="entry name" value="Response_reg"/>
    <property type="match status" value="1"/>
</dbReference>
<dbReference type="SUPFAM" id="SSF46689">
    <property type="entry name" value="Homeodomain-like"/>
    <property type="match status" value="2"/>
</dbReference>
<dbReference type="Gene3D" id="3.40.50.2300">
    <property type="match status" value="1"/>
</dbReference>
<dbReference type="InterPro" id="IPR001789">
    <property type="entry name" value="Sig_transdc_resp-reg_receiver"/>
</dbReference>
<comment type="caution">
    <text evidence="7">The sequence shown here is derived from an EMBL/GenBank/DDBJ whole genome shotgun (WGS) entry which is preliminary data.</text>
</comment>
<accession>A0A927CKC5</accession>
<dbReference type="PRINTS" id="PR00032">
    <property type="entry name" value="HTHARAC"/>
</dbReference>
<dbReference type="PANTHER" id="PTHR43280">
    <property type="entry name" value="ARAC-FAMILY TRANSCRIPTIONAL REGULATOR"/>
    <property type="match status" value="1"/>
</dbReference>
<keyword evidence="2" id="KW-0238">DNA-binding</keyword>
<keyword evidence="4" id="KW-0597">Phosphoprotein</keyword>
<evidence type="ECO:0000256" key="4">
    <source>
        <dbReference type="PROSITE-ProRule" id="PRU00169"/>
    </source>
</evidence>
<dbReference type="GO" id="GO:0000160">
    <property type="term" value="P:phosphorelay signal transduction system"/>
    <property type="evidence" value="ECO:0007669"/>
    <property type="project" value="InterPro"/>
</dbReference>
<evidence type="ECO:0000259" key="6">
    <source>
        <dbReference type="PROSITE" id="PS50110"/>
    </source>
</evidence>
<dbReference type="SMART" id="SM00342">
    <property type="entry name" value="HTH_ARAC"/>
    <property type="match status" value="1"/>
</dbReference>
<dbReference type="RefSeq" id="WP_190860985.1">
    <property type="nucleotide sequence ID" value="NZ_JACXIY010000013.1"/>
</dbReference>
<dbReference type="PROSITE" id="PS00041">
    <property type="entry name" value="HTH_ARAC_FAMILY_1"/>
    <property type="match status" value="1"/>
</dbReference>
<evidence type="ECO:0000259" key="5">
    <source>
        <dbReference type="PROSITE" id="PS01124"/>
    </source>
</evidence>
<gene>
    <name evidence="7" type="ORF">IDH41_11170</name>
</gene>